<dbReference type="Proteomes" id="UP000199032">
    <property type="component" value="Unassembled WGS sequence"/>
</dbReference>
<protein>
    <submittedName>
        <fullName evidence="1">Uncharacterized protein</fullName>
    </submittedName>
</protein>
<dbReference type="EMBL" id="CZQA01000001">
    <property type="protein sequence ID" value="CUS32252.1"/>
    <property type="molecule type" value="Genomic_DNA"/>
</dbReference>
<reference evidence="1 2" key="1">
    <citation type="submission" date="2015-10" db="EMBL/GenBank/DDBJ databases">
        <authorList>
            <person name="Gilbert D.G."/>
        </authorList>
    </citation>
    <scope>NUCLEOTIDE SEQUENCE [LARGE SCALE GENOMIC DNA]</scope>
    <source>
        <strain evidence="1">COMA1</strain>
    </source>
</reference>
<keyword evidence="2" id="KW-1185">Reference proteome</keyword>
<dbReference type="AlphaFoldDB" id="A0A0S4L3H1"/>
<proteinExistence type="predicted"/>
<organism evidence="1 2">
    <name type="scientific">Candidatus Nitrospira nitrosa</name>
    <dbReference type="NCBI Taxonomy" id="1742972"/>
    <lineage>
        <taxon>Bacteria</taxon>
        <taxon>Pseudomonadati</taxon>
        <taxon>Nitrospirota</taxon>
        <taxon>Nitrospiria</taxon>
        <taxon>Nitrospirales</taxon>
        <taxon>Nitrospiraceae</taxon>
        <taxon>Nitrospira</taxon>
    </lineage>
</organism>
<gene>
    <name evidence="1" type="ORF">COMA1_10531</name>
</gene>
<name>A0A0S4L3H1_9BACT</name>
<sequence>MIVPTSPLGGDYLSQAVYMLVEFGLDLSGREQAM</sequence>
<accession>A0A0S4L3H1</accession>
<evidence type="ECO:0000313" key="1">
    <source>
        <dbReference type="EMBL" id="CUS32252.1"/>
    </source>
</evidence>
<evidence type="ECO:0000313" key="2">
    <source>
        <dbReference type="Proteomes" id="UP000199032"/>
    </source>
</evidence>